<dbReference type="AlphaFoldDB" id="A0A834IR06"/>
<comment type="caution">
    <text evidence="1">The sequence shown here is derived from an EMBL/GenBank/DDBJ whole genome shotgun (WGS) entry which is preliminary data.</text>
</comment>
<name>A0A834IR06_RHYFE</name>
<evidence type="ECO:0000313" key="2">
    <source>
        <dbReference type="Proteomes" id="UP000625711"/>
    </source>
</evidence>
<evidence type="ECO:0000313" key="1">
    <source>
        <dbReference type="EMBL" id="KAF7284720.1"/>
    </source>
</evidence>
<protein>
    <submittedName>
        <fullName evidence="1">Uncharacterized protein</fullName>
    </submittedName>
</protein>
<keyword evidence="2" id="KW-1185">Reference proteome</keyword>
<reference evidence="1" key="1">
    <citation type="submission" date="2020-08" db="EMBL/GenBank/DDBJ databases">
        <title>Genome sequencing and assembly of the red palm weevil Rhynchophorus ferrugineus.</title>
        <authorList>
            <person name="Dias G.B."/>
            <person name="Bergman C.M."/>
            <person name="Manee M."/>
        </authorList>
    </citation>
    <scope>NUCLEOTIDE SEQUENCE</scope>
    <source>
        <strain evidence="1">AA-2017</strain>
        <tissue evidence="1">Whole larva</tissue>
    </source>
</reference>
<gene>
    <name evidence="1" type="ORF">GWI33_021729</name>
</gene>
<proteinExistence type="predicted"/>
<organism evidence="1 2">
    <name type="scientific">Rhynchophorus ferrugineus</name>
    <name type="common">Red palm weevil</name>
    <name type="synonym">Curculio ferrugineus</name>
    <dbReference type="NCBI Taxonomy" id="354439"/>
    <lineage>
        <taxon>Eukaryota</taxon>
        <taxon>Metazoa</taxon>
        <taxon>Ecdysozoa</taxon>
        <taxon>Arthropoda</taxon>
        <taxon>Hexapoda</taxon>
        <taxon>Insecta</taxon>
        <taxon>Pterygota</taxon>
        <taxon>Neoptera</taxon>
        <taxon>Endopterygota</taxon>
        <taxon>Coleoptera</taxon>
        <taxon>Polyphaga</taxon>
        <taxon>Cucujiformia</taxon>
        <taxon>Curculionidae</taxon>
        <taxon>Dryophthorinae</taxon>
        <taxon>Rhynchophorus</taxon>
    </lineage>
</organism>
<accession>A0A834IR06</accession>
<dbReference type="EMBL" id="JAACXV010000071">
    <property type="protein sequence ID" value="KAF7284720.1"/>
    <property type="molecule type" value="Genomic_DNA"/>
</dbReference>
<sequence length="88" mass="10259">MVILLGEYRMSIFMSLYNELPLRRLRNPKFKMKKDLQTSRRQKHLNAVYNSPDTKPTNYRYLFIRKITGGTSVGTLCRVMVSVPCSSV</sequence>
<dbReference type="Proteomes" id="UP000625711">
    <property type="component" value="Unassembled WGS sequence"/>
</dbReference>